<evidence type="ECO:0000313" key="2">
    <source>
        <dbReference type="EMBL" id="GCF10127.1"/>
    </source>
</evidence>
<reference evidence="2 3" key="1">
    <citation type="submission" date="2019-01" db="EMBL/GenBank/DDBJ databases">
        <title>Draft genome sequence of Dictyobacter sp. Uno17.</title>
        <authorList>
            <person name="Wang C.M."/>
            <person name="Zheng Y."/>
            <person name="Sakai Y."/>
            <person name="Abe K."/>
            <person name="Yokota A."/>
            <person name="Yabe S."/>
        </authorList>
    </citation>
    <scope>NUCLEOTIDE SEQUENCE [LARGE SCALE GENOMIC DNA]</scope>
    <source>
        <strain evidence="2 3">Uno17</strain>
    </source>
</reference>
<feature type="region of interest" description="Disordered" evidence="1">
    <location>
        <begin position="34"/>
        <end position="55"/>
    </location>
</feature>
<accession>A0A5A5TFK1</accession>
<comment type="caution">
    <text evidence="2">The sequence shown here is derived from an EMBL/GenBank/DDBJ whole genome shotgun (WGS) entry which is preliminary data.</text>
</comment>
<dbReference type="EMBL" id="BIXY01000061">
    <property type="protein sequence ID" value="GCF10127.1"/>
    <property type="molecule type" value="Genomic_DNA"/>
</dbReference>
<sequence>MFIIQLALFHVTLFNCSYIVEMFSRERNDLLPIDDYEDDERAQSKNREYEDKPAQNSPREYFFIFYGMNR</sequence>
<feature type="compositionally biased region" description="Basic and acidic residues" evidence="1">
    <location>
        <begin position="41"/>
        <end position="53"/>
    </location>
</feature>
<keyword evidence="3" id="KW-1185">Reference proteome</keyword>
<name>A0A5A5TFK1_9CHLR</name>
<organism evidence="2 3">
    <name type="scientific">Dictyobacter arantiisoli</name>
    <dbReference type="NCBI Taxonomy" id="2014874"/>
    <lineage>
        <taxon>Bacteria</taxon>
        <taxon>Bacillati</taxon>
        <taxon>Chloroflexota</taxon>
        <taxon>Ktedonobacteria</taxon>
        <taxon>Ktedonobacterales</taxon>
        <taxon>Dictyobacteraceae</taxon>
        <taxon>Dictyobacter</taxon>
    </lineage>
</organism>
<dbReference type="Proteomes" id="UP000322530">
    <property type="component" value="Unassembled WGS sequence"/>
</dbReference>
<gene>
    <name evidence="2" type="ORF">KDI_36910</name>
</gene>
<evidence type="ECO:0000313" key="3">
    <source>
        <dbReference type="Proteomes" id="UP000322530"/>
    </source>
</evidence>
<dbReference type="AlphaFoldDB" id="A0A5A5TFK1"/>
<evidence type="ECO:0000256" key="1">
    <source>
        <dbReference type="SAM" id="MobiDB-lite"/>
    </source>
</evidence>
<proteinExistence type="predicted"/>
<protein>
    <submittedName>
        <fullName evidence="2">Uncharacterized protein</fullName>
    </submittedName>
</protein>